<dbReference type="OrthoDB" id="1624015at2"/>
<dbReference type="Gene3D" id="1.10.10.10">
    <property type="entry name" value="Winged helix-like DNA-binding domain superfamily/Winged helix DNA-binding domain"/>
    <property type="match status" value="1"/>
</dbReference>
<keyword evidence="2" id="KW-0805">Transcription regulation</keyword>
<dbReference type="FunFam" id="1.10.10.10:FF:000001">
    <property type="entry name" value="LysR family transcriptional regulator"/>
    <property type="match status" value="1"/>
</dbReference>
<dbReference type="RefSeq" id="WP_074670693.1">
    <property type="nucleotide sequence ID" value="NZ_FNQG01000002.1"/>
</dbReference>
<protein>
    <submittedName>
        <fullName evidence="6">DNA-binding transcriptional regulator, LysR family</fullName>
    </submittedName>
</protein>
<evidence type="ECO:0000256" key="3">
    <source>
        <dbReference type="ARBA" id="ARBA00023125"/>
    </source>
</evidence>
<evidence type="ECO:0000259" key="5">
    <source>
        <dbReference type="PROSITE" id="PS50931"/>
    </source>
</evidence>
<dbReference type="Pfam" id="PF00126">
    <property type="entry name" value="HTH_1"/>
    <property type="match status" value="1"/>
</dbReference>
<proteinExistence type="inferred from homology"/>
<dbReference type="Gene3D" id="3.40.190.290">
    <property type="match status" value="1"/>
</dbReference>
<dbReference type="SUPFAM" id="SSF53850">
    <property type="entry name" value="Periplasmic binding protein-like II"/>
    <property type="match status" value="1"/>
</dbReference>
<dbReference type="GO" id="GO:0000976">
    <property type="term" value="F:transcription cis-regulatory region binding"/>
    <property type="evidence" value="ECO:0007669"/>
    <property type="project" value="TreeGrafter"/>
</dbReference>
<dbReference type="Pfam" id="PF03466">
    <property type="entry name" value="LysR_substrate"/>
    <property type="match status" value="1"/>
</dbReference>
<evidence type="ECO:0000313" key="6">
    <source>
        <dbReference type="EMBL" id="SDZ77669.1"/>
    </source>
</evidence>
<comment type="similarity">
    <text evidence="1">Belongs to the LysR transcriptional regulatory family.</text>
</comment>
<feature type="domain" description="HTH lysR-type" evidence="5">
    <location>
        <begin position="1"/>
        <end position="58"/>
    </location>
</feature>
<dbReference type="InterPro" id="IPR005119">
    <property type="entry name" value="LysR_subst-bd"/>
</dbReference>
<dbReference type="AlphaFoldDB" id="A0A1H3VSC4"/>
<organism evidence="6 7">
    <name type="scientific">Selenomonas ruminantium</name>
    <dbReference type="NCBI Taxonomy" id="971"/>
    <lineage>
        <taxon>Bacteria</taxon>
        <taxon>Bacillati</taxon>
        <taxon>Bacillota</taxon>
        <taxon>Negativicutes</taxon>
        <taxon>Selenomonadales</taxon>
        <taxon>Selenomonadaceae</taxon>
        <taxon>Selenomonas</taxon>
    </lineage>
</organism>
<dbReference type="PANTHER" id="PTHR30126">
    <property type="entry name" value="HTH-TYPE TRANSCRIPTIONAL REGULATOR"/>
    <property type="match status" value="1"/>
</dbReference>
<accession>A0A1H3VSC4</accession>
<keyword evidence="3 6" id="KW-0238">DNA-binding</keyword>
<dbReference type="PRINTS" id="PR00039">
    <property type="entry name" value="HTHLYSR"/>
</dbReference>
<dbReference type="GO" id="GO:0003700">
    <property type="term" value="F:DNA-binding transcription factor activity"/>
    <property type="evidence" value="ECO:0007669"/>
    <property type="project" value="InterPro"/>
</dbReference>
<keyword evidence="4" id="KW-0804">Transcription</keyword>
<evidence type="ECO:0000256" key="1">
    <source>
        <dbReference type="ARBA" id="ARBA00009437"/>
    </source>
</evidence>
<sequence length="291" mass="32870">MTLRHFQIFLYVHDEGGMTRAAEKLHISQPSVSQAVREMEEHYGTKLFDRLGKKLFLTVAGEELLQYARHIAGLVNQSESAMRDFADGSPLRIGATLSVGESVFIPLLDRFRKTCRQWVYSYIHNTATLEKALLNDELDLALVEGTIHSPYLKERPFMADELVFLAAPQNPIPRTISDLSQMHFITREVGSGTRELFTRIMTEQGIKPKIIGTYNNSESIKQAVMAGFGIAVLSEQVANHELAAGSLIKFDIPGISFTRTFRIVCHVNKYQTPAMENFIDLCGNFDDYHRL</sequence>
<evidence type="ECO:0000256" key="2">
    <source>
        <dbReference type="ARBA" id="ARBA00023015"/>
    </source>
</evidence>
<dbReference type="EMBL" id="FNQG01000002">
    <property type="protein sequence ID" value="SDZ77669.1"/>
    <property type="molecule type" value="Genomic_DNA"/>
</dbReference>
<dbReference type="SUPFAM" id="SSF46785">
    <property type="entry name" value="Winged helix' DNA-binding domain"/>
    <property type="match status" value="1"/>
</dbReference>
<dbReference type="PROSITE" id="PS50931">
    <property type="entry name" value="HTH_LYSR"/>
    <property type="match status" value="1"/>
</dbReference>
<dbReference type="InterPro" id="IPR000847">
    <property type="entry name" value="LysR_HTH_N"/>
</dbReference>
<dbReference type="PANTHER" id="PTHR30126:SF39">
    <property type="entry name" value="HTH-TYPE TRANSCRIPTIONAL REGULATOR CYSL"/>
    <property type="match status" value="1"/>
</dbReference>
<dbReference type="Proteomes" id="UP000183469">
    <property type="component" value="Unassembled WGS sequence"/>
</dbReference>
<reference evidence="6 7" key="1">
    <citation type="submission" date="2016-10" db="EMBL/GenBank/DDBJ databases">
        <authorList>
            <person name="de Groot N.N."/>
        </authorList>
    </citation>
    <scope>NUCLEOTIDE SEQUENCE [LARGE SCALE GENOMIC DNA]</scope>
    <source>
        <strain evidence="6 7">DSM 2872</strain>
    </source>
</reference>
<dbReference type="InterPro" id="IPR036388">
    <property type="entry name" value="WH-like_DNA-bd_sf"/>
</dbReference>
<evidence type="ECO:0000256" key="4">
    <source>
        <dbReference type="ARBA" id="ARBA00023163"/>
    </source>
</evidence>
<gene>
    <name evidence="6" type="ORF">SAMN05660648_00535</name>
</gene>
<name>A0A1H3VSC4_SELRU</name>
<evidence type="ECO:0000313" key="7">
    <source>
        <dbReference type="Proteomes" id="UP000183469"/>
    </source>
</evidence>
<dbReference type="InterPro" id="IPR036390">
    <property type="entry name" value="WH_DNA-bd_sf"/>
</dbReference>